<dbReference type="CDD" id="cd16936">
    <property type="entry name" value="HATPase_RsbW-like"/>
    <property type="match status" value="1"/>
</dbReference>
<accession>D9WSU1</accession>
<gene>
    <name evidence="4" type="ORF">SSOG_03930</name>
</gene>
<dbReference type="InterPro" id="IPR036890">
    <property type="entry name" value="HATPase_C_sf"/>
</dbReference>
<dbReference type="STRING" id="457427.SSOG_03930"/>
<keyword evidence="1" id="KW-0418">Kinase</keyword>
<evidence type="ECO:0000256" key="1">
    <source>
        <dbReference type="ARBA" id="ARBA00022527"/>
    </source>
</evidence>
<dbReference type="InterPro" id="IPR003594">
    <property type="entry name" value="HATPase_dom"/>
</dbReference>
<feature type="region of interest" description="Disordered" evidence="2">
    <location>
        <begin position="1"/>
        <end position="28"/>
    </location>
</feature>
<feature type="domain" description="Histidine kinase/HSP90-like ATPase" evidence="3">
    <location>
        <begin position="35"/>
        <end position="152"/>
    </location>
</feature>
<feature type="compositionally biased region" description="Polar residues" evidence="2">
    <location>
        <begin position="19"/>
        <end position="28"/>
    </location>
</feature>
<proteinExistence type="predicted"/>
<dbReference type="AlphaFoldDB" id="D9WSU1"/>
<evidence type="ECO:0000313" key="5">
    <source>
        <dbReference type="Proteomes" id="UP000003963"/>
    </source>
</evidence>
<evidence type="ECO:0000313" key="4">
    <source>
        <dbReference type="EMBL" id="EFL24216.1"/>
    </source>
</evidence>
<keyword evidence="1" id="KW-0808">Transferase</keyword>
<reference evidence="4 5" key="1">
    <citation type="submission" date="2009-02" db="EMBL/GenBank/DDBJ databases">
        <title>Annotation of Streptomyces hygroscopicus strain ATCC 53653.</title>
        <authorList>
            <consortium name="The Broad Institute Genome Sequencing Platform"/>
            <consortium name="Broad Institute Microbial Sequencing Center"/>
            <person name="Fischbach M."/>
            <person name="Godfrey P."/>
            <person name="Ward D."/>
            <person name="Young S."/>
            <person name="Zeng Q."/>
            <person name="Koehrsen M."/>
            <person name="Alvarado L."/>
            <person name="Berlin A.M."/>
            <person name="Bochicchio J."/>
            <person name="Borenstein D."/>
            <person name="Chapman S.B."/>
            <person name="Chen Z."/>
            <person name="Engels R."/>
            <person name="Freedman E."/>
            <person name="Gellesch M."/>
            <person name="Goldberg J."/>
            <person name="Griggs A."/>
            <person name="Gujja S."/>
            <person name="Heilman E.R."/>
            <person name="Heiman D.I."/>
            <person name="Hepburn T.A."/>
            <person name="Howarth C."/>
            <person name="Jen D."/>
            <person name="Larson L."/>
            <person name="Lewis B."/>
            <person name="Mehta T."/>
            <person name="Park D."/>
            <person name="Pearson M."/>
            <person name="Richards J."/>
            <person name="Roberts A."/>
            <person name="Saif S."/>
            <person name="Shea T.D."/>
            <person name="Shenoy N."/>
            <person name="Sisk P."/>
            <person name="Stolte C."/>
            <person name="Sykes S.N."/>
            <person name="Thomson T."/>
            <person name="Walk T."/>
            <person name="White J."/>
            <person name="Yandava C."/>
            <person name="Straight P."/>
            <person name="Clardy J."/>
            <person name="Hung D."/>
            <person name="Kolter R."/>
            <person name="Mekalanos J."/>
            <person name="Walker S."/>
            <person name="Walsh C.T."/>
            <person name="Wieland-Brown L.C."/>
            <person name="Haas B."/>
            <person name="Nusbaum C."/>
            <person name="Birren B."/>
        </authorList>
    </citation>
    <scope>NUCLEOTIDE SEQUENCE [LARGE SCALE GENOMIC DNA]</scope>
    <source>
        <strain evidence="4 5">ATCC 53653</strain>
    </source>
</reference>
<keyword evidence="1" id="KW-0723">Serine/threonine-protein kinase</keyword>
<evidence type="ECO:0000259" key="3">
    <source>
        <dbReference type="Pfam" id="PF13581"/>
    </source>
</evidence>
<dbReference type="Proteomes" id="UP000003963">
    <property type="component" value="Unassembled WGS sequence"/>
</dbReference>
<evidence type="ECO:0000256" key="2">
    <source>
        <dbReference type="SAM" id="MobiDB-lite"/>
    </source>
</evidence>
<dbReference type="GO" id="GO:0004674">
    <property type="term" value="F:protein serine/threonine kinase activity"/>
    <property type="evidence" value="ECO:0007669"/>
    <property type="project" value="UniProtKB-KW"/>
</dbReference>
<organism evidence="4 5">
    <name type="scientific">Streptomyces himastatinicus ATCC 53653</name>
    <dbReference type="NCBI Taxonomy" id="457427"/>
    <lineage>
        <taxon>Bacteria</taxon>
        <taxon>Bacillati</taxon>
        <taxon>Actinomycetota</taxon>
        <taxon>Actinomycetes</taxon>
        <taxon>Kitasatosporales</taxon>
        <taxon>Streptomycetaceae</taxon>
        <taxon>Streptomyces</taxon>
        <taxon>Streptomyces violaceusniger group</taxon>
    </lineage>
</organism>
<name>D9WSU1_9ACTN</name>
<dbReference type="Gene3D" id="3.30.565.10">
    <property type="entry name" value="Histidine kinase-like ATPase, C-terminal domain"/>
    <property type="match status" value="1"/>
</dbReference>
<protein>
    <submittedName>
        <fullName evidence="4">Putative regulatory protein</fullName>
    </submittedName>
</protein>
<keyword evidence="5" id="KW-1185">Reference proteome</keyword>
<dbReference type="HOGENOM" id="CLU_090336_14_0_11"/>
<dbReference type="PANTHER" id="PTHR35526:SF3">
    <property type="entry name" value="ANTI-SIGMA-F FACTOR RSBW"/>
    <property type="match status" value="1"/>
</dbReference>
<sequence length="164" mass="18370">MSLPPWNHPRRGDAMLPMTTPNPQQPATRQWKMQFTSTPRCVRLARSQVGKTLRNWGYGEEDIDRVVLVCSELATNAVQHGHKRGHLFEVRLTHEDTSCLVEVSDAASGRLPHRTEATEDDEHGRGLQLVAVLAKETGHHPRSPIGKTVWARLALTWGEEAGQD</sequence>
<dbReference type="SUPFAM" id="SSF55874">
    <property type="entry name" value="ATPase domain of HSP90 chaperone/DNA topoisomerase II/histidine kinase"/>
    <property type="match status" value="1"/>
</dbReference>
<dbReference type="EMBL" id="GG657754">
    <property type="protein sequence ID" value="EFL24216.1"/>
    <property type="molecule type" value="Genomic_DNA"/>
</dbReference>
<dbReference type="PANTHER" id="PTHR35526">
    <property type="entry name" value="ANTI-SIGMA-F FACTOR RSBW-RELATED"/>
    <property type="match status" value="1"/>
</dbReference>
<dbReference type="Pfam" id="PF13581">
    <property type="entry name" value="HATPase_c_2"/>
    <property type="match status" value="1"/>
</dbReference>
<dbReference type="InterPro" id="IPR050267">
    <property type="entry name" value="Anti-sigma-factor_SerPK"/>
</dbReference>